<evidence type="ECO:0000256" key="3">
    <source>
        <dbReference type="ARBA" id="ARBA00022723"/>
    </source>
</evidence>
<dbReference type="InterPro" id="IPR050196">
    <property type="entry name" value="Cytochrome_P450_Monoox"/>
</dbReference>
<dbReference type="InterPro" id="IPR002401">
    <property type="entry name" value="Cyt_P450_E_grp-I"/>
</dbReference>
<dbReference type="AlphaFoldDB" id="A0A975G8T9"/>
<dbReference type="EMBL" id="CP073100">
    <property type="protein sequence ID" value="QUE50932.1"/>
    <property type="molecule type" value="Genomic_DNA"/>
</dbReference>
<gene>
    <name evidence="9" type="ORF">KBB96_18990</name>
</gene>
<dbReference type="PROSITE" id="PS00086">
    <property type="entry name" value="CYTOCHROME_P450"/>
    <property type="match status" value="1"/>
</dbReference>
<keyword evidence="2 7" id="KW-0349">Heme</keyword>
<dbReference type="Proteomes" id="UP000676169">
    <property type="component" value="Chromosome"/>
</dbReference>
<dbReference type="GO" id="GO:0004497">
    <property type="term" value="F:monooxygenase activity"/>
    <property type="evidence" value="ECO:0007669"/>
    <property type="project" value="UniProtKB-KW"/>
</dbReference>
<keyword evidence="4 8" id="KW-0560">Oxidoreductase</keyword>
<sequence>MSATQTPARTPGPSRLDLLKHFFRSGFRFVEALTEEAEKHGDTFVLPLEVPTYILRNPDDIKHILVSNPLNYHKTGGLTVGEKVIGQGLVSSEEPLHGKQRRTMQPMFHKASISKFTEMMLESTASHTRDWKDGDSIDMSLEMMHLTITIVGLSLFNVDLYREGRELGMEFNRALNLVTRIQLMPFLPKWAMGSLQRKLDDSISKIDEAMAKIISDRRKLPESEWPHDLLSMILASRYEDGSPMPDKLVRDEVVTIILAGHETVANHLNWTWYLLARHPEVHDKLLKEWDEVLGGEEPSMEHMGRLPYTLMVLAESMRLYPPAWTLARRVVAPEKLPSGLELKAGDELLIMQYVSHRNPAYFPEPEKFIPERFSAENKDSIPKYVYYPFGLGPRFCIGEGFARLEALLLLVKMGRRFRFEMARSGEVRPETLIALRPRKGLPMIVRNAR</sequence>
<dbReference type="PRINTS" id="PR00385">
    <property type="entry name" value="P450"/>
</dbReference>
<dbReference type="Gene3D" id="1.10.630.10">
    <property type="entry name" value="Cytochrome P450"/>
    <property type="match status" value="1"/>
</dbReference>
<dbReference type="PANTHER" id="PTHR24291:SF50">
    <property type="entry name" value="BIFUNCTIONAL ALBAFLAVENONE MONOOXYGENASE_TERPENE SYNTHASE"/>
    <property type="match status" value="1"/>
</dbReference>
<feature type="binding site" description="axial binding residue" evidence="7">
    <location>
        <position position="396"/>
    </location>
    <ligand>
        <name>heme</name>
        <dbReference type="ChEBI" id="CHEBI:30413"/>
    </ligand>
    <ligandPart>
        <name>Fe</name>
        <dbReference type="ChEBI" id="CHEBI:18248"/>
    </ligandPart>
</feature>
<dbReference type="SUPFAM" id="SSF48264">
    <property type="entry name" value="Cytochrome P450"/>
    <property type="match status" value="1"/>
</dbReference>
<evidence type="ECO:0000256" key="2">
    <source>
        <dbReference type="ARBA" id="ARBA00022617"/>
    </source>
</evidence>
<dbReference type="PRINTS" id="PR00463">
    <property type="entry name" value="EP450I"/>
</dbReference>
<evidence type="ECO:0000256" key="7">
    <source>
        <dbReference type="PIRSR" id="PIRSR602401-1"/>
    </source>
</evidence>
<keyword evidence="3 7" id="KW-0479">Metal-binding</keyword>
<keyword evidence="6 8" id="KW-0503">Monooxygenase</keyword>
<comment type="cofactor">
    <cofactor evidence="7">
        <name>heme</name>
        <dbReference type="ChEBI" id="CHEBI:30413"/>
    </cofactor>
</comment>
<evidence type="ECO:0000313" key="10">
    <source>
        <dbReference type="Proteomes" id="UP000676169"/>
    </source>
</evidence>
<dbReference type="GO" id="GO:0005506">
    <property type="term" value="F:iron ion binding"/>
    <property type="evidence" value="ECO:0007669"/>
    <property type="project" value="InterPro"/>
</dbReference>
<protein>
    <submittedName>
        <fullName evidence="9">Cytochrome P450</fullName>
    </submittedName>
</protein>
<dbReference type="PANTHER" id="PTHR24291">
    <property type="entry name" value="CYTOCHROME P450 FAMILY 4"/>
    <property type="match status" value="1"/>
</dbReference>
<accession>A0A975G8T9</accession>
<evidence type="ECO:0000256" key="5">
    <source>
        <dbReference type="ARBA" id="ARBA00023004"/>
    </source>
</evidence>
<dbReference type="KEGG" id="lamb:KBB96_18990"/>
<keyword evidence="5 7" id="KW-0408">Iron</keyword>
<dbReference type="RefSeq" id="WP_211631071.1">
    <property type="nucleotide sequence ID" value="NZ_CP073100.1"/>
</dbReference>
<dbReference type="InterPro" id="IPR017972">
    <property type="entry name" value="Cyt_P450_CS"/>
</dbReference>
<evidence type="ECO:0000256" key="8">
    <source>
        <dbReference type="RuleBase" id="RU000461"/>
    </source>
</evidence>
<dbReference type="Pfam" id="PF00067">
    <property type="entry name" value="p450"/>
    <property type="match status" value="1"/>
</dbReference>
<proteinExistence type="inferred from homology"/>
<comment type="similarity">
    <text evidence="1 8">Belongs to the cytochrome P450 family.</text>
</comment>
<dbReference type="InterPro" id="IPR036396">
    <property type="entry name" value="Cyt_P450_sf"/>
</dbReference>
<dbReference type="InterPro" id="IPR001128">
    <property type="entry name" value="Cyt_P450"/>
</dbReference>
<name>A0A975G8T9_9BACT</name>
<dbReference type="CDD" id="cd20620">
    <property type="entry name" value="CYP132-like"/>
    <property type="match status" value="1"/>
</dbReference>
<organism evidence="9 10">
    <name type="scientific">Luteolibacter ambystomatis</name>
    <dbReference type="NCBI Taxonomy" id="2824561"/>
    <lineage>
        <taxon>Bacteria</taxon>
        <taxon>Pseudomonadati</taxon>
        <taxon>Verrucomicrobiota</taxon>
        <taxon>Verrucomicrobiia</taxon>
        <taxon>Verrucomicrobiales</taxon>
        <taxon>Verrucomicrobiaceae</taxon>
        <taxon>Luteolibacter</taxon>
    </lineage>
</organism>
<evidence type="ECO:0000256" key="4">
    <source>
        <dbReference type="ARBA" id="ARBA00023002"/>
    </source>
</evidence>
<keyword evidence="10" id="KW-1185">Reference proteome</keyword>
<evidence type="ECO:0000256" key="1">
    <source>
        <dbReference type="ARBA" id="ARBA00010617"/>
    </source>
</evidence>
<dbReference type="GO" id="GO:0020037">
    <property type="term" value="F:heme binding"/>
    <property type="evidence" value="ECO:0007669"/>
    <property type="project" value="InterPro"/>
</dbReference>
<reference evidence="9" key="1">
    <citation type="submission" date="2021-04" db="EMBL/GenBank/DDBJ databases">
        <title>Luteolibacter sp. 32A isolated from the skin of an Anderson's salamander (Ambystoma andersonii).</title>
        <authorList>
            <person name="Spergser J."/>
            <person name="Busse H.-J."/>
        </authorList>
    </citation>
    <scope>NUCLEOTIDE SEQUENCE</scope>
    <source>
        <strain evidence="9">32A</strain>
    </source>
</reference>
<evidence type="ECO:0000256" key="6">
    <source>
        <dbReference type="ARBA" id="ARBA00023033"/>
    </source>
</evidence>
<dbReference type="GO" id="GO:0016705">
    <property type="term" value="F:oxidoreductase activity, acting on paired donors, with incorporation or reduction of molecular oxygen"/>
    <property type="evidence" value="ECO:0007669"/>
    <property type="project" value="InterPro"/>
</dbReference>
<evidence type="ECO:0000313" key="9">
    <source>
        <dbReference type="EMBL" id="QUE50932.1"/>
    </source>
</evidence>